<dbReference type="CDD" id="cd13890">
    <property type="entry name" value="CuRO_3_CueO_FtsP"/>
    <property type="match status" value="1"/>
</dbReference>
<dbReference type="Pfam" id="PF07731">
    <property type="entry name" value="Cu-oxidase_2"/>
    <property type="match status" value="1"/>
</dbReference>
<evidence type="ECO:0000259" key="6">
    <source>
        <dbReference type="Pfam" id="PF07731"/>
    </source>
</evidence>
<dbReference type="InterPro" id="IPR045087">
    <property type="entry name" value="Cu-oxidase_fam"/>
</dbReference>
<evidence type="ECO:0000256" key="5">
    <source>
        <dbReference type="SAM" id="Phobius"/>
    </source>
</evidence>
<protein>
    <submittedName>
        <fullName evidence="8">Multicopper oxidase domain-containing protein</fullName>
    </submittedName>
</protein>
<keyword evidence="2" id="KW-0479">Metal-binding</keyword>
<feature type="compositionally biased region" description="Pro residues" evidence="4">
    <location>
        <begin position="7"/>
        <end position="24"/>
    </location>
</feature>
<evidence type="ECO:0000313" key="8">
    <source>
        <dbReference type="EMBL" id="WZO32764.1"/>
    </source>
</evidence>
<dbReference type="AlphaFoldDB" id="A0AAU6S799"/>
<dbReference type="EMBL" id="CP151632">
    <property type="protein sequence ID" value="WZO32764.1"/>
    <property type="molecule type" value="Genomic_DNA"/>
</dbReference>
<feature type="transmembrane region" description="Helical" evidence="5">
    <location>
        <begin position="34"/>
        <end position="58"/>
    </location>
</feature>
<dbReference type="Pfam" id="PF07732">
    <property type="entry name" value="Cu-oxidase_3"/>
    <property type="match status" value="1"/>
</dbReference>
<dbReference type="RefSeq" id="WP_349427386.1">
    <property type="nucleotide sequence ID" value="NZ_CP151632.1"/>
</dbReference>
<name>A0AAU6S799_9MICO</name>
<reference evidence="8" key="1">
    <citation type="submission" date="2024-04" db="EMBL/GenBank/DDBJ databases">
        <authorList>
            <person name="Roder T."/>
            <person name="Oberhansli S."/>
            <person name="Kreuzer M."/>
        </authorList>
    </citation>
    <scope>NUCLEOTIDE SEQUENCE</scope>
    <source>
        <strain evidence="8">LWS13-1.2</strain>
    </source>
</reference>
<evidence type="ECO:0000259" key="7">
    <source>
        <dbReference type="Pfam" id="PF07732"/>
    </source>
</evidence>
<evidence type="ECO:0000256" key="2">
    <source>
        <dbReference type="ARBA" id="ARBA00022723"/>
    </source>
</evidence>
<dbReference type="Gene3D" id="2.60.40.420">
    <property type="entry name" value="Cupredoxins - blue copper proteins"/>
    <property type="match status" value="3"/>
</dbReference>
<dbReference type="GO" id="GO:0016491">
    <property type="term" value="F:oxidoreductase activity"/>
    <property type="evidence" value="ECO:0007669"/>
    <property type="project" value="UniProtKB-KW"/>
</dbReference>
<keyword evidence="5" id="KW-0812">Transmembrane</keyword>
<gene>
    <name evidence="8" type="ORF">MRBLWS13_000365</name>
</gene>
<dbReference type="PROSITE" id="PS00080">
    <property type="entry name" value="MULTICOPPER_OXIDASE2"/>
    <property type="match status" value="1"/>
</dbReference>
<feature type="domain" description="Plastocyanin-like" evidence="7">
    <location>
        <begin position="109"/>
        <end position="214"/>
    </location>
</feature>
<sequence>MTFPPSRQRPPQPPSPPTMAPPSATPRRRRRRRLIIVLVAIPLAVIALLIAAGGIWFATNAVRATPPAVGAIDFRAPLAVPPLAPSHVEDGVRVFELTAQEGRSSLVPEGQTPTLGYDGAYLGPTLVAERGEQVRVDVTNGLADPTTVHWHGMHLPAAMDGGPYSPIAAGASWQPEWTIDQPAATLWYHPHLHGRTREQVDAGLAGMFLVRDAEEAALALPREYGVDDLPVIVQDRSFNSDGSFAGGLGMQFDGVLGDTILVNGTVAPYLDVTTERVRLRLLNGSSARMYDFAFADDREFALIGTDGGLLEAPVTATDIPLSPGERAEIVVSVKPGERIVLRSLAPDPALNAGAAGFDVMELRAAASLAASPEVPSRLADMPAADASGAAAERDFVMSGHNINDRQMDLGRADVVATVDTSEVWTVRNENPLPHSFHVHDTQFRILSVDGAPPPARLAGFKDTIALERDREYRLLVRFDDYADPTTPYMYHCHLLWHEDQGMMGQFLVVEPGQQPDLKRPEGDTDDRHDH</sequence>
<dbReference type="CDD" id="cd13867">
    <property type="entry name" value="CuRO_2_CueO_FtsP"/>
    <property type="match status" value="1"/>
</dbReference>
<dbReference type="PANTHER" id="PTHR48267">
    <property type="entry name" value="CUPREDOXIN SUPERFAMILY PROTEIN"/>
    <property type="match status" value="1"/>
</dbReference>
<organism evidence="8">
    <name type="scientific">Microbacterium sp. LWS13-1.2</name>
    <dbReference type="NCBI Taxonomy" id="3135264"/>
    <lineage>
        <taxon>Bacteria</taxon>
        <taxon>Bacillati</taxon>
        <taxon>Actinomycetota</taxon>
        <taxon>Actinomycetes</taxon>
        <taxon>Micrococcales</taxon>
        <taxon>Microbacteriaceae</taxon>
        <taxon>Microbacterium</taxon>
    </lineage>
</organism>
<feature type="region of interest" description="Disordered" evidence="4">
    <location>
        <begin position="1"/>
        <end position="27"/>
    </location>
</feature>
<feature type="domain" description="Plastocyanin-like" evidence="6">
    <location>
        <begin position="397"/>
        <end position="509"/>
    </location>
</feature>
<accession>A0AAU6S799</accession>
<feature type="region of interest" description="Disordered" evidence="4">
    <location>
        <begin position="511"/>
        <end position="530"/>
    </location>
</feature>
<feature type="compositionally biased region" description="Basic and acidic residues" evidence="4">
    <location>
        <begin position="516"/>
        <end position="530"/>
    </location>
</feature>
<evidence type="ECO:0000256" key="4">
    <source>
        <dbReference type="SAM" id="MobiDB-lite"/>
    </source>
</evidence>
<dbReference type="SUPFAM" id="SSF49503">
    <property type="entry name" value="Cupredoxins"/>
    <property type="match status" value="2"/>
</dbReference>
<comment type="similarity">
    <text evidence="1">Belongs to the multicopper oxidase family.</text>
</comment>
<keyword evidence="3" id="KW-0560">Oxidoreductase</keyword>
<keyword evidence="5" id="KW-0472">Membrane</keyword>
<evidence type="ECO:0000256" key="3">
    <source>
        <dbReference type="ARBA" id="ARBA00023002"/>
    </source>
</evidence>
<dbReference type="GO" id="GO:0005507">
    <property type="term" value="F:copper ion binding"/>
    <property type="evidence" value="ECO:0007669"/>
    <property type="project" value="InterPro"/>
</dbReference>
<proteinExistence type="inferred from homology"/>
<dbReference type="InterPro" id="IPR008972">
    <property type="entry name" value="Cupredoxin"/>
</dbReference>
<dbReference type="InterPro" id="IPR011707">
    <property type="entry name" value="Cu-oxidase-like_N"/>
</dbReference>
<keyword evidence="5" id="KW-1133">Transmembrane helix</keyword>
<dbReference type="InterPro" id="IPR002355">
    <property type="entry name" value="Cu_oxidase_Cu_BS"/>
</dbReference>
<dbReference type="PANTHER" id="PTHR48267:SF1">
    <property type="entry name" value="BILIRUBIN OXIDASE"/>
    <property type="match status" value="1"/>
</dbReference>
<dbReference type="CDD" id="cd04232">
    <property type="entry name" value="CuRO_1_CueO_FtsP"/>
    <property type="match status" value="1"/>
</dbReference>
<dbReference type="InterPro" id="IPR011706">
    <property type="entry name" value="Cu-oxidase_C"/>
</dbReference>
<evidence type="ECO:0000256" key="1">
    <source>
        <dbReference type="ARBA" id="ARBA00010609"/>
    </source>
</evidence>